<dbReference type="EMBL" id="JABANO010029254">
    <property type="protein sequence ID" value="KAF4713835.1"/>
    <property type="molecule type" value="Genomic_DNA"/>
</dbReference>
<name>A0A7J6QZH8_PEROL</name>
<evidence type="ECO:0000313" key="1">
    <source>
        <dbReference type="EMBL" id="KAF4713835.1"/>
    </source>
</evidence>
<organism evidence="1 2">
    <name type="scientific">Perkinsus olseni</name>
    <name type="common">Perkinsus atlanticus</name>
    <dbReference type="NCBI Taxonomy" id="32597"/>
    <lineage>
        <taxon>Eukaryota</taxon>
        <taxon>Sar</taxon>
        <taxon>Alveolata</taxon>
        <taxon>Perkinsozoa</taxon>
        <taxon>Perkinsea</taxon>
        <taxon>Perkinsida</taxon>
        <taxon>Perkinsidae</taxon>
        <taxon>Perkinsus</taxon>
    </lineage>
</organism>
<sequence>VKKVSPEVDYIWMKVFRGNKAGNLAPLKAGFKFEDRGGLLLYYFYELAGHFEDGPKKPYNGPLPVLPEVVAELFQPAEH</sequence>
<gene>
    <name evidence="1" type="ORF">FOZ63_018809</name>
</gene>
<keyword evidence="2" id="KW-1185">Reference proteome</keyword>
<reference evidence="1 2" key="1">
    <citation type="submission" date="2020-04" db="EMBL/GenBank/DDBJ databases">
        <title>Perkinsus olseni comparative genomics.</title>
        <authorList>
            <person name="Bogema D.R."/>
        </authorList>
    </citation>
    <scope>NUCLEOTIDE SEQUENCE [LARGE SCALE GENOMIC DNA]</scope>
    <source>
        <strain evidence="1 2">ATCC PRA-207</strain>
    </source>
</reference>
<proteinExistence type="predicted"/>
<accession>A0A7J6QZH8</accession>
<feature type="non-terminal residue" evidence="1">
    <location>
        <position position="1"/>
    </location>
</feature>
<dbReference type="Proteomes" id="UP000553632">
    <property type="component" value="Unassembled WGS sequence"/>
</dbReference>
<comment type="caution">
    <text evidence="1">The sequence shown here is derived from an EMBL/GenBank/DDBJ whole genome shotgun (WGS) entry which is preliminary data.</text>
</comment>
<protein>
    <submittedName>
        <fullName evidence="1">Uncharacterized protein</fullName>
    </submittedName>
</protein>
<dbReference type="AlphaFoldDB" id="A0A7J6QZH8"/>
<evidence type="ECO:0000313" key="2">
    <source>
        <dbReference type="Proteomes" id="UP000553632"/>
    </source>
</evidence>